<evidence type="ECO:0000313" key="3">
    <source>
        <dbReference type="EnsemblPlants" id="LPERR04G19290.1"/>
    </source>
</evidence>
<feature type="compositionally biased region" description="Basic and acidic residues" evidence="1">
    <location>
        <begin position="1"/>
        <end position="17"/>
    </location>
</feature>
<dbReference type="Proteomes" id="UP000032180">
    <property type="component" value="Chromosome 4"/>
</dbReference>
<feature type="region of interest" description="Disordered" evidence="1">
    <location>
        <begin position="1"/>
        <end position="22"/>
    </location>
</feature>
<evidence type="ECO:0000256" key="1">
    <source>
        <dbReference type="SAM" id="MobiDB-lite"/>
    </source>
</evidence>
<reference evidence="4" key="2">
    <citation type="submission" date="2013-12" db="EMBL/GenBank/DDBJ databases">
        <authorList>
            <person name="Yu Y."/>
            <person name="Lee S."/>
            <person name="de Baynast K."/>
            <person name="Wissotski M."/>
            <person name="Liu L."/>
            <person name="Talag J."/>
            <person name="Goicoechea J."/>
            <person name="Angelova A."/>
            <person name="Jetty R."/>
            <person name="Kudrna D."/>
            <person name="Golser W."/>
            <person name="Rivera L."/>
            <person name="Zhang J."/>
            <person name="Wing R."/>
        </authorList>
    </citation>
    <scope>NUCLEOTIDE SEQUENCE</scope>
</reference>
<dbReference type="InterPro" id="IPR013187">
    <property type="entry name" value="F-box-assoc_dom_typ3"/>
</dbReference>
<reference evidence="3 4" key="1">
    <citation type="submission" date="2012-08" db="EMBL/GenBank/DDBJ databases">
        <title>Oryza genome evolution.</title>
        <authorList>
            <person name="Wing R.A."/>
        </authorList>
    </citation>
    <scope>NUCLEOTIDE SEQUENCE</scope>
</reference>
<dbReference type="Pfam" id="PF08268">
    <property type="entry name" value="FBA_3"/>
    <property type="match status" value="1"/>
</dbReference>
<dbReference type="Gramene" id="LPERR04G19290.1">
    <property type="protein sequence ID" value="LPERR04G19290.1"/>
    <property type="gene ID" value="LPERR04G19290"/>
</dbReference>
<keyword evidence="4" id="KW-1185">Reference proteome</keyword>
<dbReference type="AlphaFoldDB" id="A0A0D9W8U1"/>
<dbReference type="STRING" id="77586.A0A0D9W8U1"/>
<dbReference type="InterPro" id="IPR050796">
    <property type="entry name" value="SCF_F-box_component"/>
</dbReference>
<evidence type="ECO:0000313" key="4">
    <source>
        <dbReference type="Proteomes" id="UP000032180"/>
    </source>
</evidence>
<dbReference type="eggNOG" id="ENOG502R6I6">
    <property type="taxonomic scope" value="Eukaryota"/>
</dbReference>
<reference evidence="3" key="3">
    <citation type="submission" date="2015-04" db="UniProtKB">
        <authorList>
            <consortium name="EnsemblPlants"/>
        </authorList>
    </citation>
    <scope>IDENTIFICATION</scope>
</reference>
<feature type="domain" description="F-box associated beta-propeller type 3" evidence="2">
    <location>
        <begin position="141"/>
        <end position="379"/>
    </location>
</feature>
<dbReference type="InterPro" id="IPR011043">
    <property type="entry name" value="Gal_Oxase/kelch_b-propeller"/>
</dbReference>
<organism evidence="3 4">
    <name type="scientific">Leersia perrieri</name>
    <dbReference type="NCBI Taxonomy" id="77586"/>
    <lineage>
        <taxon>Eukaryota</taxon>
        <taxon>Viridiplantae</taxon>
        <taxon>Streptophyta</taxon>
        <taxon>Embryophyta</taxon>
        <taxon>Tracheophyta</taxon>
        <taxon>Spermatophyta</taxon>
        <taxon>Magnoliopsida</taxon>
        <taxon>Liliopsida</taxon>
        <taxon>Poales</taxon>
        <taxon>Poaceae</taxon>
        <taxon>BOP clade</taxon>
        <taxon>Oryzoideae</taxon>
        <taxon>Oryzeae</taxon>
        <taxon>Oryzinae</taxon>
        <taxon>Leersia</taxon>
    </lineage>
</organism>
<dbReference type="HOGENOM" id="CLU_039676_0_0_1"/>
<dbReference type="InterPro" id="IPR017451">
    <property type="entry name" value="F-box-assoc_interact_dom"/>
</dbReference>
<dbReference type="PANTHER" id="PTHR31672">
    <property type="entry name" value="BNACNNG10540D PROTEIN"/>
    <property type="match status" value="1"/>
</dbReference>
<name>A0A0D9W8U1_9ORYZ</name>
<protein>
    <recommendedName>
        <fullName evidence="2">F-box associated beta-propeller type 3 domain-containing protein</fullName>
    </recommendedName>
</protein>
<dbReference type="NCBIfam" id="TIGR01640">
    <property type="entry name" value="F_box_assoc_1"/>
    <property type="match status" value="1"/>
</dbReference>
<sequence>MDGGCRRARDDTGRHEEAEEAGGSHRRRLAFRCCSAAADTGVYCDDGILRNIFSRLPTRAAVACTALSKRHRRMVTSAGFRRLHCLHGAAPLPRQHVAYLTTAPITRRAHDASKFHGFHVAGAGMGIGGHAPMRALTSGKYERMRYINTCNGVMLFSQKKEPSGSYLLWNPDIADDEKELTIHGSLPNWEYSVAGIGYGRRSNTYKVNGHGKIFYHCEELVVYTLGAAAAGEQPRTVLSGLDNKIKHSRSTWTARVIYLLYADDSIVFAFDVDDETVTPIDLPGHHSRNNKHARSRLMEMSGRACVATDDGPNTFSVWLLAADRRTWQRRCVIGESSIYHGTIIAAWDHGDVLVLLASHGGDSALYLYDVTAERMMKTDLPTDVTPETSAYTILLGLHAHARPESIIGDEEEEEEERRRRRRDQITTADVLADAVKPVGERDVRKGRKATLDVTFFMELLVRIMRKLPEGMNDLIGVPLLNASLDVRYRFPGHN</sequence>
<dbReference type="EnsemblPlants" id="LPERR04G19290.1">
    <property type="protein sequence ID" value="LPERR04G19290.1"/>
    <property type="gene ID" value="LPERR04G19290"/>
</dbReference>
<dbReference type="SUPFAM" id="SSF50965">
    <property type="entry name" value="Galactose oxidase, central domain"/>
    <property type="match status" value="1"/>
</dbReference>
<accession>A0A0D9W8U1</accession>
<proteinExistence type="predicted"/>
<evidence type="ECO:0000259" key="2">
    <source>
        <dbReference type="Pfam" id="PF08268"/>
    </source>
</evidence>
<dbReference type="PANTHER" id="PTHR31672:SF13">
    <property type="entry name" value="F-BOX PROTEIN CPR30-LIKE"/>
    <property type="match status" value="1"/>
</dbReference>